<evidence type="ECO:0000256" key="4">
    <source>
        <dbReference type="ARBA" id="ARBA00023163"/>
    </source>
</evidence>
<accession>A0A6I6JQU8</accession>
<dbReference type="InterPro" id="IPR013324">
    <property type="entry name" value="RNA_pol_sigma_r3/r4-like"/>
</dbReference>
<dbReference type="PANTHER" id="PTHR43133:SF46">
    <property type="entry name" value="RNA POLYMERASE SIGMA-70 FACTOR ECF SUBFAMILY"/>
    <property type="match status" value="1"/>
</dbReference>
<evidence type="ECO:0000313" key="7">
    <source>
        <dbReference type="EMBL" id="QGY42477.1"/>
    </source>
</evidence>
<keyword evidence="4" id="KW-0804">Transcription</keyword>
<dbReference type="GO" id="GO:0006352">
    <property type="term" value="P:DNA-templated transcription initiation"/>
    <property type="evidence" value="ECO:0007669"/>
    <property type="project" value="InterPro"/>
</dbReference>
<evidence type="ECO:0000256" key="1">
    <source>
        <dbReference type="ARBA" id="ARBA00010641"/>
    </source>
</evidence>
<keyword evidence="2" id="KW-0805">Transcription regulation</keyword>
<gene>
    <name evidence="7" type="ORF">GM418_02050</name>
</gene>
<keyword evidence="3" id="KW-0731">Sigma factor</keyword>
<evidence type="ECO:0000256" key="2">
    <source>
        <dbReference type="ARBA" id="ARBA00023015"/>
    </source>
</evidence>
<dbReference type="GO" id="GO:0016987">
    <property type="term" value="F:sigma factor activity"/>
    <property type="evidence" value="ECO:0007669"/>
    <property type="project" value="UniProtKB-KW"/>
</dbReference>
<dbReference type="InterPro" id="IPR036388">
    <property type="entry name" value="WH-like_DNA-bd_sf"/>
</dbReference>
<proteinExistence type="inferred from homology"/>
<dbReference type="EMBL" id="CP046401">
    <property type="protein sequence ID" value="QGY42477.1"/>
    <property type="molecule type" value="Genomic_DNA"/>
</dbReference>
<name>A0A6I6JQU8_9BACT</name>
<comment type="similarity">
    <text evidence="1">Belongs to the sigma-70 factor family. ECF subfamily.</text>
</comment>
<dbReference type="GO" id="GO:0003677">
    <property type="term" value="F:DNA binding"/>
    <property type="evidence" value="ECO:0007669"/>
    <property type="project" value="InterPro"/>
</dbReference>
<dbReference type="Proteomes" id="UP000428260">
    <property type="component" value="Chromosome"/>
</dbReference>
<evidence type="ECO:0000313" key="8">
    <source>
        <dbReference type="Proteomes" id="UP000428260"/>
    </source>
</evidence>
<dbReference type="KEGG" id="mcos:GM418_02050"/>
<dbReference type="InterPro" id="IPR039425">
    <property type="entry name" value="RNA_pol_sigma-70-like"/>
</dbReference>
<organism evidence="7 8">
    <name type="scientific">Maribellus comscasis</name>
    <dbReference type="NCBI Taxonomy" id="2681766"/>
    <lineage>
        <taxon>Bacteria</taxon>
        <taxon>Pseudomonadati</taxon>
        <taxon>Bacteroidota</taxon>
        <taxon>Bacteroidia</taxon>
        <taxon>Marinilabiliales</taxon>
        <taxon>Prolixibacteraceae</taxon>
        <taxon>Maribellus</taxon>
    </lineage>
</organism>
<feature type="domain" description="RNA polymerase sigma factor 70 region 4 type 2" evidence="6">
    <location>
        <begin position="128"/>
        <end position="175"/>
    </location>
</feature>
<feature type="coiled-coil region" evidence="5">
    <location>
        <begin position="111"/>
        <end position="138"/>
    </location>
</feature>
<evidence type="ECO:0000256" key="3">
    <source>
        <dbReference type="ARBA" id="ARBA00023082"/>
    </source>
</evidence>
<evidence type="ECO:0000259" key="6">
    <source>
        <dbReference type="Pfam" id="PF08281"/>
    </source>
</evidence>
<dbReference type="PANTHER" id="PTHR43133">
    <property type="entry name" value="RNA POLYMERASE ECF-TYPE SIGMA FACTO"/>
    <property type="match status" value="1"/>
</dbReference>
<sequence length="196" mass="23895">MKGTEKEYWQMVWDKFREGDREAFRTIYNEFIDVLFAYGSKLTSNNFLLEDAIQDVFINIYSYGKKLQHPEYLEYYLFKTLKHNIVRKLKESRRFDYGEENEFLFNLKFPVEDSNLDEQQLEKQISLLKQEIKNLDSRKRELLFLKFNSGLTYTEIGLLLDLKPDTVKKQVQRILAYFRKRFQNNFFELFFLCYKA</sequence>
<keyword evidence="8" id="KW-1185">Reference proteome</keyword>
<dbReference type="NCBIfam" id="TIGR02937">
    <property type="entry name" value="sigma70-ECF"/>
    <property type="match status" value="1"/>
</dbReference>
<dbReference type="Pfam" id="PF08281">
    <property type="entry name" value="Sigma70_r4_2"/>
    <property type="match status" value="1"/>
</dbReference>
<keyword evidence="5" id="KW-0175">Coiled coil</keyword>
<evidence type="ECO:0000256" key="5">
    <source>
        <dbReference type="SAM" id="Coils"/>
    </source>
</evidence>
<dbReference type="SUPFAM" id="SSF88659">
    <property type="entry name" value="Sigma3 and sigma4 domains of RNA polymerase sigma factors"/>
    <property type="match status" value="1"/>
</dbReference>
<dbReference type="Gene3D" id="1.10.1740.10">
    <property type="match status" value="1"/>
</dbReference>
<dbReference type="AlphaFoldDB" id="A0A6I6JQU8"/>
<reference evidence="7 8" key="1">
    <citation type="submission" date="2019-11" db="EMBL/GenBank/DDBJ databases">
        <authorList>
            <person name="Zheng R.K."/>
            <person name="Sun C.M."/>
        </authorList>
    </citation>
    <scope>NUCLEOTIDE SEQUENCE [LARGE SCALE GENOMIC DNA]</scope>
    <source>
        <strain evidence="7 8">WC007</strain>
    </source>
</reference>
<dbReference type="InterPro" id="IPR013249">
    <property type="entry name" value="RNA_pol_sigma70_r4_t2"/>
</dbReference>
<dbReference type="RefSeq" id="WP_158862654.1">
    <property type="nucleotide sequence ID" value="NZ_CP046401.1"/>
</dbReference>
<dbReference type="Gene3D" id="1.10.10.10">
    <property type="entry name" value="Winged helix-like DNA-binding domain superfamily/Winged helix DNA-binding domain"/>
    <property type="match status" value="1"/>
</dbReference>
<dbReference type="SUPFAM" id="SSF88946">
    <property type="entry name" value="Sigma2 domain of RNA polymerase sigma factors"/>
    <property type="match status" value="1"/>
</dbReference>
<dbReference type="InterPro" id="IPR013325">
    <property type="entry name" value="RNA_pol_sigma_r2"/>
</dbReference>
<dbReference type="InterPro" id="IPR014284">
    <property type="entry name" value="RNA_pol_sigma-70_dom"/>
</dbReference>
<protein>
    <submittedName>
        <fullName evidence="7">Sigma-70 family RNA polymerase sigma factor</fullName>
    </submittedName>
</protein>